<name>A0AAW2P073_SESRA</name>
<reference evidence="2" key="2">
    <citation type="journal article" date="2024" name="Plant">
        <title>Genomic evolution and insights into agronomic trait innovations of Sesamum species.</title>
        <authorList>
            <person name="Miao H."/>
            <person name="Wang L."/>
            <person name="Qu L."/>
            <person name="Liu H."/>
            <person name="Sun Y."/>
            <person name="Le M."/>
            <person name="Wang Q."/>
            <person name="Wei S."/>
            <person name="Zheng Y."/>
            <person name="Lin W."/>
            <person name="Duan Y."/>
            <person name="Cao H."/>
            <person name="Xiong S."/>
            <person name="Wang X."/>
            <person name="Wei L."/>
            <person name="Li C."/>
            <person name="Ma Q."/>
            <person name="Ju M."/>
            <person name="Zhao R."/>
            <person name="Li G."/>
            <person name="Mu C."/>
            <person name="Tian Q."/>
            <person name="Mei H."/>
            <person name="Zhang T."/>
            <person name="Gao T."/>
            <person name="Zhang H."/>
        </authorList>
    </citation>
    <scope>NUCLEOTIDE SEQUENCE</scope>
    <source>
        <strain evidence="2">G02</strain>
    </source>
</reference>
<comment type="caution">
    <text evidence="2">The sequence shown here is derived from an EMBL/GenBank/DDBJ whole genome shotgun (WGS) entry which is preliminary data.</text>
</comment>
<feature type="region of interest" description="Disordered" evidence="1">
    <location>
        <begin position="1"/>
        <end position="111"/>
    </location>
</feature>
<sequence>MVNAPNPFANPPTPSSGNLPPESENSVEEDLDSILGEVEEEVKNTPPPKAAIDSVVGEVPSEGIPVLKEGGTSVEASKEPSNAPADAPIETPTEVSESQIEKEDPTSGEQK</sequence>
<evidence type="ECO:0000256" key="1">
    <source>
        <dbReference type="SAM" id="MobiDB-lite"/>
    </source>
</evidence>
<accession>A0AAW2P073</accession>
<feature type="compositionally biased region" description="Basic and acidic residues" evidence="1">
    <location>
        <begin position="99"/>
        <end position="111"/>
    </location>
</feature>
<protein>
    <submittedName>
        <fullName evidence="2">Uncharacterized protein</fullName>
    </submittedName>
</protein>
<gene>
    <name evidence="2" type="ORF">Sradi_4099400</name>
</gene>
<dbReference type="EMBL" id="JACGWJ010000018">
    <property type="protein sequence ID" value="KAL0349502.1"/>
    <property type="molecule type" value="Genomic_DNA"/>
</dbReference>
<proteinExistence type="predicted"/>
<organism evidence="2">
    <name type="scientific">Sesamum radiatum</name>
    <name type="common">Black benniseed</name>
    <dbReference type="NCBI Taxonomy" id="300843"/>
    <lineage>
        <taxon>Eukaryota</taxon>
        <taxon>Viridiplantae</taxon>
        <taxon>Streptophyta</taxon>
        <taxon>Embryophyta</taxon>
        <taxon>Tracheophyta</taxon>
        <taxon>Spermatophyta</taxon>
        <taxon>Magnoliopsida</taxon>
        <taxon>eudicotyledons</taxon>
        <taxon>Gunneridae</taxon>
        <taxon>Pentapetalae</taxon>
        <taxon>asterids</taxon>
        <taxon>lamiids</taxon>
        <taxon>Lamiales</taxon>
        <taxon>Pedaliaceae</taxon>
        <taxon>Sesamum</taxon>
    </lineage>
</organism>
<reference evidence="2" key="1">
    <citation type="submission" date="2020-06" db="EMBL/GenBank/DDBJ databases">
        <authorList>
            <person name="Li T."/>
            <person name="Hu X."/>
            <person name="Zhang T."/>
            <person name="Song X."/>
            <person name="Zhang H."/>
            <person name="Dai N."/>
            <person name="Sheng W."/>
            <person name="Hou X."/>
            <person name="Wei L."/>
        </authorList>
    </citation>
    <scope>NUCLEOTIDE SEQUENCE</scope>
    <source>
        <strain evidence="2">G02</strain>
        <tissue evidence="2">Leaf</tissue>
    </source>
</reference>
<feature type="compositionally biased region" description="Acidic residues" evidence="1">
    <location>
        <begin position="25"/>
        <end position="40"/>
    </location>
</feature>
<dbReference type="AlphaFoldDB" id="A0AAW2P073"/>
<evidence type="ECO:0000313" key="2">
    <source>
        <dbReference type="EMBL" id="KAL0349502.1"/>
    </source>
</evidence>